<reference evidence="4 6" key="1">
    <citation type="journal article" date="2012" name="Nature">
        <title>Algal genomes reveal evolutionary mosaicism and the fate of nucleomorphs.</title>
        <authorList>
            <consortium name="DOE Joint Genome Institute"/>
            <person name="Curtis B.A."/>
            <person name="Tanifuji G."/>
            <person name="Burki F."/>
            <person name="Gruber A."/>
            <person name="Irimia M."/>
            <person name="Maruyama S."/>
            <person name="Arias M.C."/>
            <person name="Ball S.G."/>
            <person name="Gile G.H."/>
            <person name="Hirakawa Y."/>
            <person name="Hopkins J.F."/>
            <person name="Kuo A."/>
            <person name="Rensing S.A."/>
            <person name="Schmutz J."/>
            <person name="Symeonidi A."/>
            <person name="Elias M."/>
            <person name="Eveleigh R.J."/>
            <person name="Herman E.K."/>
            <person name="Klute M.J."/>
            <person name="Nakayama T."/>
            <person name="Obornik M."/>
            <person name="Reyes-Prieto A."/>
            <person name="Armbrust E.V."/>
            <person name="Aves S.J."/>
            <person name="Beiko R.G."/>
            <person name="Coutinho P."/>
            <person name="Dacks J.B."/>
            <person name="Durnford D.G."/>
            <person name="Fast N.M."/>
            <person name="Green B.R."/>
            <person name="Grisdale C.J."/>
            <person name="Hempel F."/>
            <person name="Henrissat B."/>
            <person name="Hoppner M.P."/>
            <person name="Ishida K."/>
            <person name="Kim E."/>
            <person name="Koreny L."/>
            <person name="Kroth P.G."/>
            <person name="Liu Y."/>
            <person name="Malik S.B."/>
            <person name="Maier U.G."/>
            <person name="McRose D."/>
            <person name="Mock T."/>
            <person name="Neilson J.A."/>
            <person name="Onodera N.T."/>
            <person name="Poole A.M."/>
            <person name="Pritham E.J."/>
            <person name="Richards T.A."/>
            <person name="Rocap G."/>
            <person name="Roy S.W."/>
            <person name="Sarai C."/>
            <person name="Schaack S."/>
            <person name="Shirato S."/>
            <person name="Slamovits C.H."/>
            <person name="Spencer D.F."/>
            <person name="Suzuki S."/>
            <person name="Worden A.Z."/>
            <person name="Zauner S."/>
            <person name="Barry K."/>
            <person name="Bell C."/>
            <person name="Bharti A.K."/>
            <person name="Crow J.A."/>
            <person name="Grimwood J."/>
            <person name="Kramer R."/>
            <person name="Lindquist E."/>
            <person name="Lucas S."/>
            <person name="Salamov A."/>
            <person name="McFadden G.I."/>
            <person name="Lane C.E."/>
            <person name="Keeling P.J."/>
            <person name="Gray M.W."/>
            <person name="Grigoriev I.V."/>
            <person name="Archibald J.M."/>
        </authorList>
    </citation>
    <scope>NUCLEOTIDE SEQUENCE</scope>
    <source>
        <strain evidence="4 6">CCMP2712</strain>
    </source>
</reference>
<dbReference type="KEGG" id="gtt:GUITHDRAFT_59999"/>
<evidence type="ECO:0000313" key="5">
    <source>
        <dbReference type="EnsemblProtists" id="EKX31223"/>
    </source>
</evidence>
<dbReference type="AlphaFoldDB" id="L1I4L3"/>
<dbReference type="PROSITE" id="PS50088">
    <property type="entry name" value="ANK_REPEAT"/>
    <property type="match status" value="1"/>
</dbReference>
<dbReference type="Pfam" id="PF12796">
    <property type="entry name" value="Ank_2"/>
    <property type="match status" value="1"/>
</dbReference>
<dbReference type="STRING" id="905079.L1I4L3"/>
<reference evidence="5" key="3">
    <citation type="submission" date="2015-06" db="UniProtKB">
        <authorList>
            <consortium name="EnsemblProtists"/>
        </authorList>
    </citation>
    <scope>IDENTIFICATION</scope>
</reference>
<name>L1I4L3_GUITC</name>
<dbReference type="Gene3D" id="1.25.40.20">
    <property type="entry name" value="Ankyrin repeat-containing domain"/>
    <property type="match status" value="1"/>
</dbReference>
<dbReference type="PANTHER" id="PTHR24124">
    <property type="entry name" value="ANKYRIN REPEAT FAMILY A"/>
    <property type="match status" value="1"/>
</dbReference>
<feature type="non-terminal residue" evidence="4">
    <location>
        <position position="1"/>
    </location>
</feature>
<evidence type="ECO:0000313" key="4">
    <source>
        <dbReference type="EMBL" id="EKX31223.1"/>
    </source>
</evidence>
<dbReference type="EMBL" id="JH993327">
    <property type="protein sequence ID" value="EKX31223.1"/>
    <property type="molecule type" value="Genomic_DNA"/>
</dbReference>
<dbReference type="GO" id="GO:0010468">
    <property type="term" value="P:regulation of gene expression"/>
    <property type="evidence" value="ECO:0007669"/>
    <property type="project" value="TreeGrafter"/>
</dbReference>
<dbReference type="PaxDb" id="55529-EKX31223"/>
<reference evidence="6" key="2">
    <citation type="submission" date="2012-11" db="EMBL/GenBank/DDBJ databases">
        <authorList>
            <person name="Kuo A."/>
            <person name="Curtis B.A."/>
            <person name="Tanifuji G."/>
            <person name="Burki F."/>
            <person name="Gruber A."/>
            <person name="Irimia M."/>
            <person name="Maruyama S."/>
            <person name="Arias M.C."/>
            <person name="Ball S.G."/>
            <person name="Gile G.H."/>
            <person name="Hirakawa Y."/>
            <person name="Hopkins J.F."/>
            <person name="Rensing S.A."/>
            <person name="Schmutz J."/>
            <person name="Symeonidi A."/>
            <person name="Elias M."/>
            <person name="Eveleigh R.J."/>
            <person name="Herman E.K."/>
            <person name="Klute M.J."/>
            <person name="Nakayama T."/>
            <person name="Obornik M."/>
            <person name="Reyes-Prieto A."/>
            <person name="Armbrust E.V."/>
            <person name="Aves S.J."/>
            <person name="Beiko R.G."/>
            <person name="Coutinho P."/>
            <person name="Dacks J.B."/>
            <person name="Durnford D.G."/>
            <person name="Fast N.M."/>
            <person name="Green B.R."/>
            <person name="Grisdale C."/>
            <person name="Hempe F."/>
            <person name="Henrissat B."/>
            <person name="Hoppner M.P."/>
            <person name="Ishida K.-I."/>
            <person name="Kim E."/>
            <person name="Koreny L."/>
            <person name="Kroth P.G."/>
            <person name="Liu Y."/>
            <person name="Malik S.-B."/>
            <person name="Maier U.G."/>
            <person name="McRose D."/>
            <person name="Mock T."/>
            <person name="Neilson J.A."/>
            <person name="Onodera N.T."/>
            <person name="Poole A.M."/>
            <person name="Pritham E.J."/>
            <person name="Richards T.A."/>
            <person name="Rocap G."/>
            <person name="Roy S.W."/>
            <person name="Sarai C."/>
            <person name="Schaack S."/>
            <person name="Shirato S."/>
            <person name="Slamovits C.H."/>
            <person name="Spencer D.F."/>
            <person name="Suzuki S."/>
            <person name="Worden A.Z."/>
            <person name="Zauner S."/>
            <person name="Barry K."/>
            <person name="Bell C."/>
            <person name="Bharti A.K."/>
            <person name="Crow J.A."/>
            <person name="Grimwood J."/>
            <person name="Kramer R."/>
            <person name="Lindquist E."/>
            <person name="Lucas S."/>
            <person name="Salamov A."/>
            <person name="McFadden G.I."/>
            <person name="Lane C.E."/>
            <person name="Keeling P.J."/>
            <person name="Gray M.W."/>
            <person name="Grigoriev I.V."/>
            <person name="Archibald J.M."/>
        </authorList>
    </citation>
    <scope>NUCLEOTIDE SEQUENCE</scope>
    <source>
        <strain evidence="6">CCMP2712</strain>
    </source>
</reference>
<dbReference type="SUPFAM" id="SSF48403">
    <property type="entry name" value="Ankyrin repeat"/>
    <property type="match status" value="1"/>
</dbReference>
<gene>
    <name evidence="4" type="ORF">GUITHDRAFT_59999</name>
</gene>
<protein>
    <submittedName>
        <fullName evidence="4 5">Uncharacterized protein</fullName>
    </submittedName>
</protein>
<dbReference type="GeneID" id="17287945"/>
<dbReference type="PANTHER" id="PTHR24124:SF14">
    <property type="entry name" value="CHROMOSOME UNDETERMINED SCAFFOLD_25, WHOLE GENOME SHOTGUN SEQUENCE"/>
    <property type="match status" value="1"/>
</dbReference>
<keyword evidence="2 3" id="KW-0040">ANK repeat</keyword>
<evidence type="ECO:0000256" key="2">
    <source>
        <dbReference type="ARBA" id="ARBA00023043"/>
    </source>
</evidence>
<evidence type="ECO:0000256" key="3">
    <source>
        <dbReference type="PROSITE-ProRule" id="PRU00023"/>
    </source>
</evidence>
<dbReference type="InterPro" id="IPR002110">
    <property type="entry name" value="Ankyrin_rpt"/>
</dbReference>
<evidence type="ECO:0000256" key="1">
    <source>
        <dbReference type="ARBA" id="ARBA00022737"/>
    </source>
</evidence>
<sequence length="123" mass="13449">PTVTAVVRGQGELIRLLKAGEYDMDERTEDGRTGLHVAGMLGRAGSVRELIQAGAEVGAKDDEWKTMVHWAGEYGHVEVLKTVEEECGKETLRTLMMERSNDGKTCAHYASAGGQLEVLRYAV</sequence>
<dbReference type="InterPro" id="IPR036770">
    <property type="entry name" value="Ankyrin_rpt-contain_sf"/>
</dbReference>
<proteinExistence type="predicted"/>
<dbReference type="PROSITE" id="PS50297">
    <property type="entry name" value="ANK_REP_REGION"/>
    <property type="match status" value="1"/>
</dbReference>
<dbReference type="RefSeq" id="XP_005818203.1">
    <property type="nucleotide sequence ID" value="XM_005818146.1"/>
</dbReference>
<dbReference type="GO" id="GO:0005634">
    <property type="term" value="C:nucleus"/>
    <property type="evidence" value="ECO:0007669"/>
    <property type="project" value="TreeGrafter"/>
</dbReference>
<dbReference type="Proteomes" id="UP000011087">
    <property type="component" value="Unassembled WGS sequence"/>
</dbReference>
<dbReference type="EnsemblProtists" id="EKX31223">
    <property type="protein sequence ID" value="EKX31223"/>
    <property type="gene ID" value="GUITHDRAFT_59999"/>
</dbReference>
<dbReference type="OrthoDB" id="194358at2759"/>
<accession>L1I4L3</accession>
<evidence type="ECO:0000313" key="6">
    <source>
        <dbReference type="Proteomes" id="UP000011087"/>
    </source>
</evidence>
<organism evidence="4">
    <name type="scientific">Guillardia theta (strain CCMP2712)</name>
    <name type="common">Cryptophyte</name>
    <dbReference type="NCBI Taxonomy" id="905079"/>
    <lineage>
        <taxon>Eukaryota</taxon>
        <taxon>Cryptophyceae</taxon>
        <taxon>Pyrenomonadales</taxon>
        <taxon>Geminigeraceae</taxon>
        <taxon>Guillardia</taxon>
    </lineage>
</organism>
<keyword evidence="1" id="KW-0677">Repeat</keyword>
<keyword evidence="6" id="KW-1185">Reference proteome</keyword>
<dbReference type="HOGENOM" id="CLU_140129_0_0_1"/>
<feature type="repeat" description="ANK" evidence="3">
    <location>
        <begin position="30"/>
        <end position="62"/>
    </location>
</feature>
<feature type="non-terminal residue" evidence="4">
    <location>
        <position position="123"/>
    </location>
</feature>